<dbReference type="GO" id="GO:0016020">
    <property type="term" value="C:membrane"/>
    <property type="evidence" value="ECO:0007669"/>
    <property type="project" value="GOC"/>
</dbReference>
<dbReference type="GO" id="GO:0004527">
    <property type="term" value="F:exonuclease activity"/>
    <property type="evidence" value="ECO:0007669"/>
    <property type="project" value="UniProtKB-KW"/>
</dbReference>
<keyword evidence="3" id="KW-0540">Nuclease</keyword>
<keyword evidence="3" id="KW-0269">Exonuclease</keyword>
<dbReference type="Proteomes" id="UP000245627">
    <property type="component" value="Unassembled WGS sequence"/>
</dbReference>
<name>A0A2T8HM17_9SPHI</name>
<keyword evidence="3" id="KW-0378">Hydrolase</keyword>
<sequence>MRKINHLLGLCLLLIFTINCGKAQQQINNSPPEDLKIMSYNIHHANPPSKPEVIDLEAIIATIRQENPDLVALQEVDVRTKRSGQIDQAKLIAEALGMHYYFEKAIDFDGGEYGQAILSKKPFTNPQVHRLSSVAESKAEPRILVTIDITLDNNLSITFATTHLDAQRNPQNRHLQAKELADIAANNNLPMLIAGDLNMTTDQEAFAILGKVLRPTCTACGFTIPVINPNKTIDFILTRIQDSWKVVSHQVVQEHYASDHLPVTAVLRWIR</sequence>
<feature type="signal peptide" evidence="1">
    <location>
        <begin position="1"/>
        <end position="23"/>
    </location>
</feature>
<gene>
    <name evidence="3" type="ORF">DC487_02390</name>
</gene>
<keyword evidence="3" id="KW-0255">Endonuclease</keyword>
<organism evidence="3 4">
    <name type="scientific">Sphingobacterium corticibacter</name>
    <dbReference type="NCBI Taxonomy" id="2171749"/>
    <lineage>
        <taxon>Bacteria</taxon>
        <taxon>Pseudomonadati</taxon>
        <taxon>Bacteroidota</taxon>
        <taxon>Sphingobacteriia</taxon>
        <taxon>Sphingobacteriales</taxon>
        <taxon>Sphingobacteriaceae</taxon>
        <taxon>Sphingobacterium</taxon>
    </lineage>
</organism>
<dbReference type="InterPro" id="IPR005135">
    <property type="entry name" value="Endo/exonuclease/phosphatase"/>
</dbReference>
<evidence type="ECO:0000313" key="4">
    <source>
        <dbReference type="Proteomes" id="UP000245627"/>
    </source>
</evidence>
<evidence type="ECO:0000256" key="1">
    <source>
        <dbReference type="SAM" id="SignalP"/>
    </source>
</evidence>
<comment type="caution">
    <text evidence="3">The sequence shown here is derived from an EMBL/GenBank/DDBJ whole genome shotgun (WGS) entry which is preliminary data.</text>
</comment>
<evidence type="ECO:0000313" key="3">
    <source>
        <dbReference type="EMBL" id="PVH26486.1"/>
    </source>
</evidence>
<dbReference type="OrthoDB" id="5447300at2"/>
<proteinExistence type="predicted"/>
<feature type="domain" description="Endonuclease/exonuclease/phosphatase" evidence="2">
    <location>
        <begin position="38"/>
        <end position="260"/>
    </location>
</feature>
<keyword evidence="1" id="KW-0732">Signal</keyword>
<dbReference type="EMBL" id="QDKG01000001">
    <property type="protein sequence ID" value="PVH26486.1"/>
    <property type="molecule type" value="Genomic_DNA"/>
</dbReference>
<feature type="chain" id="PRO_5015407560" evidence="1">
    <location>
        <begin position="24"/>
        <end position="271"/>
    </location>
</feature>
<protein>
    <submittedName>
        <fullName evidence="3">Endonuclease/exonuclease/phosphatase</fullName>
    </submittedName>
</protein>
<dbReference type="GO" id="GO:0004519">
    <property type="term" value="F:endonuclease activity"/>
    <property type="evidence" value="ECO:0007669"/>
    <property type="project" value="UniProtKB-KW"/>
</dbReference>
<dbReference type="InterPro" id="IPR051916">
    <property type="entry name" value="GPI-anchor_lipid_remodeler"/>
</dbReference>
<reference evidence="3 4" key="1">
    <citation type="submission" date="2018-04" db="EMBL/GenBank/DDBJ databases">
        <title>Sphingobacterium cortibacter sp. nov.</title>
        <authorList>
            <person name="Li Y."/>
        </authorList>
    </citation>
    <scope>NUCLEOTIDE SEQUENCE [LARGE SCALE GENOMIC DNA]</scope>
    <source>
        <strain evidence="3 4">2c-3</strain>
    </source>
</reference>
<dbReference type="GO" id="GO:0006506">
    <property type="term" value="P:GPI anchor biosynthetic process"/>
    <property type="evidence" value="ECO:0007669"/>
    <property type="project" value="TreeGrafter"/>
</dbReference>
<dbReference type="PANTHER" id="PTHR14859:SF15">
    <property type="entry name" value="ENDONUCLEASE_EXONUCLEASE_PHOSPHATASE DOMAIN-CONTAINING PROTEIN"/>
    <property type="match status" value="1"/>
</dbReference>
<dbReference type="SUPFAM" id="SSF56219">
    <property type="entry name" value="DNase I-like"/>
    <property type="match status" value="1"/>
</dbReference>
<dbReference type="Gene3D" id="3.60.10.10">
    <property type="entry name" value="Endonuclease/exonuclease/phosphatase"/>
    <property type="match status" value="1"/>
</dbReference>
<keyword evidence="4" id="KW-1185">Reference proteome</keyword>
<dbReference type="AlphaFoldDB" id="A0A2T8HM17"/>
<accession>A0A2T8HM17</accession>
<dbReference type="InterPro" id="IPR036691">
    <property type="entry name" value="Endo/exonu/phosph_ase_sf"/>
</dbReference>
<dbReference type="PANTHER" id="PTHR14859">
    <property type="entry name" value="CALCOFLUOR WHITE HYPERSENSITIVE PROTEIN PRECURSOR"/>
    <property type="match status" value="1"/>
</dbReference>
<dbReference type="Pfam" id="PF03372">
    <property type="entry name" value="Exo_endo_phos"/>
    <property type="match status" value="1"/>
</dbReference>
<evidence type="ECO:0000259" key="2">
    <source>
        <dbReference type="Pfam" id="PF03372"/>
    </source>
</evidence>
<dbReference type="RefSeq" id="WP_116774348.1">
    <property type="nucleotide sequence ID" value="NZ_QDKG01000001.1"/>
</dbReference>